<organism evidence="2 3">
    <name type="scientific">Thiothrix winogradskyi</name>
    <dbReference type="NCBI Taxonomy" id="96472"/>
    <lineage>
        <taxon>Bacteria</taxon>
        <taxon>Pseudomonadati</taxon>
        <taxon>Pseudomonadota</taxon>
        <taxon>Gammaproteobacteria</taxon>
        <taxon>Thiotrichales</taxon>
        <taxon>Thiotrichaceae</taxon>
        <taxon>Thiothrix</taxon>
    </lineage>
</organism>
<feature type="transmembrane region" description="Helical" evidence="1">
    <location>
        <begin position="114"/>
        <end position="131"/>
    </location>
</feature>
<gene>
    <name evidence="2" type="ORF">L2Y54_12990</name>
</gene>
<keyword evidence="1" id="KW-0812">Transmembrane</keyword>
<dbReference type="RefSeq" id="WP_236496611.1">
    <property type="nucleotide sequence ID" value="NZ_CP091244.1"/>
</dbReference>
<feature type="transmembrane region" description="Helical" evidence="1">
    <location>
        <begin position="5"/>
        <end position="23"/>
    </location>
</feature>
<accession>A0ABY3SWI9</accession>
<reference evidence="2" key="1">
    <citation type="journal article" date="2022" name="Microorganisms">
        <title>Two New Species of Filamentous Sulfur Bacteria of the Genus Thiothrix, Thiothrix winogradskyi sp. nov. and 'Candidatus Thiothrix sulfatifontis' sp. nov.</title>
        <authorList>
            <person name="Ravin N.V."/>
            <person name="Rossetti S."/>
            <person name="Beletsky A.V."/>
            <person name="Kadnikov V.V."/>
            <person name="Rudenko T.S."/>
            <person name="Smolyakov D.D."/>
            <person name="Moskvitina M.I."/>
            <person name="Gureeva M.V."/>
            <person name="Mardanov A.V."/>
            <person name="Grabovich M.Y."/>
        </authorList>
    </citation>
    <scope>NUCLEOTIDE SEQUENCE</scope>
    <source>
        <strain evidence="2">CT3</strain>
    </source>
</reference>
<feature type="transmembrane region" description="Helical" evidence="1">
    <location>
        <begin position="29"/>
        <end position="46"/>
    </location>
</feature>
<feature type="transmembrane region" description="Helical" evidence="1">
    <location>
        <begin position="53"/>
        <end position="72"/>
    </location>
</feature>
<dbReference type="Proteomes" id="UP001054801">
    <property type="component" value="Chromosome"/>
</dbReference>
<name>A0ABY3SWI9_9GAMM</name>
<evidence type="ECO:0000256" key="1">
    <source>
        <dbReference type="SAM" id="Phobius"/>
    </source>
</evidence>
<protein>
    <recommendedName>
        <fullName evidence="4">O-antigen polymerase</fullName>
    </recommendedName>
</protein>
<feature type="transmembrane region" description="Helical" evidence="1">
    <location>
        <begin position="363"/>
        <end position="382"/>
    </location>
</feature>
<keyword evidence="1" id="KW-1133">Transmembrane helix</keyword>
<feature type="transmembrane region" description="Helical" evidence="1">
    <location>
        <begin position="323"/>
        <end position="351"/>
    </location>
</feature>
<dbReference type="InterPro" id="IPR051533">
    <property type="entry name" value="WaaL-like"/>
</dbReference>
<proteinExistence type="predicted"/>
<dbReference type="PANTHER" id="PTHR37422:SF13">
    <property type="entry name" value="LIPOPOLYSACCHARIDE BIOSYNTHESIS PROTEIN PA4999-RELATED"/>
    <property type="match status" value="1"/>
</dbReference>
<dbReference type="EMBL" id="CP091244">
    <property type="protein sequence ID" value="UJS22856.1"/>
    <property type="molecule type" value="Genomic_DNA"/>
</dbReference>
<evidence type="ECO:0008006" key="4">
    <source>
        <dbReference type="Google" id="ProtNLM"/>
    </source>
</evidence>
<keyword evidence="3" id="KW-1185">Reference proteome</keyword>
<sequence length="436" mass="50405">MLRIIAILFIVSIFIPLEFYVMVGSIRVETYRIVLGLALLYALFNLREVLQQADLVDILLLCLVGIVFASFWHNHGLQKAIESTGIFAIEVMGAFYLARLFITNPQRFYRVNQTFITVLALLTVFTLYEALNQHRILHEIAEKLTGNHALDPRLYTYHYIRADIMRATSLFEHPILYGTLLALFFPFALLLVLRFRTLSYVSKLVGIMFSMLLTLSSAPLLALIFQGFTAVLVKFWYNARQFWISLFFGGLAAALLIEASSNRGFFGILISYLTFNPNTGYFRILQWEYTADDIRENLILGIAHHDWTRPYWMEWMGNSIDSFWLLLILQHGIFALVVLLLACLYAVFHALNLAHQHNDQFRWMVSAWILSFMSLILIGFTVDYFGKLQPMFFFMLGAISWAQYYPLWNRQAEELVSANDSTNNAPTNNLRNNDKT</sequence>
<feature type="transmembrane region" description="Helical" evidence="1">
    <location>
        <begin position="240"/>
        <end position="257"/>
    </location>
</feature>
<feature type="transmembrane region" description="Helical" evidence="1">
    <location>
        <begin position="175"/>
        <end position="193"/>
    </location>
</feature>
<feature type="transmembrane region" description="Helical" evidence="1">
    <location>
        <begin position="205"/>
        <end position="228"/>
    </location>
</feature>
<feature type="transmembrane region" description="Helical" evidence="1">
    <location>
        <begin position="84"/>
        <end position="102"/>
    </location>
</feature>
<dbReference type="PANTHER" id="PTHR37422">
    <property type="entry name" value="TEICHURONIC ACID BIOSYNTHESIS PROTEIN TUAE"/>
    <property type="match status" value="1"/>
</dbReference>
<evidence type="ECO:0000313" key="3">
    <source>
        <dbReference type="Proteomes" id="UP001054801"/>
    </source>
</evidence>
<keyword evidence="1" id="KW-0472">Membrane</keyword>
<evidence type="ECO:0000313" key="2">
    <source>
        <dbReference type="EMBL" id="UJS22856.1"/>
    </source>
</evidence>